<dbReference type="Proteomes" id="UP000265719">
    <property type="component" value="Chromosome"/>
</dbReference>
<gene>
    <name evidence="4" type="ORF">NI17_011935</name>
</gene>
<dbReference type="AlphaFoldDB" id="A0AA97M0U6"/>
<feature type="transmembrane region" description="Helical" evidence="2">
    <location>
        <begin position="229"/>
        <end position="251"/>
    </location>
</feature>
<dbReference type="InterPro" id="IPR005182">
    <property type="entry name" value="YdbS-like_PH"/>
</dbReference>
<dbReference type="PANTHER" id="PTHR34473">
    <property type="entry name" value="UPF0699 TRANSMEMBRANE PROTEIN YDBS"/>
    <property type="match status" value="1"/>
</dbReference>
<dbReference type="PANTHER" id="PTHR34473:SF2">
    <property type="entry name" value="UPF0699 TRANSMEMBRANE PROTEIN YDBT"/>
    <property type="match status" value="1"/>
</dbReference>
<dbReference type="RefSeq" id="WP_084012775.1">
    <property type="nucleotide sequence ID" value="NZ_CP063196.1"/>
</dbReference>
<evidence type="ECO:0000313" key="4">
    <source>
        <dbReference type="EMBL" id="UOE21740.1"/>
    </source>
</evidence>
<evidence type="ECO:0000259" key="3">
    <source>
        <dbReference type="Pfam" id="PF03703"/>
    </source>
</evidence>
<sequence length="568" mass="61093">MTDPDEQEPPRPAGGPAPEEPREADTDPRAGRPSDAAAADDTERRLSPLTVLTASINYAKSAVLPILVALVAGDFNPWVLGGSAVALVTLLVSGYVTYRTVRYRVNNERLEIRSGLVSRSRRTIPLERIRGVDVTSTLLHRLVGLAVVRIDAAAGGAVKQEEAKLDAVTAADAERLRTELLRRRSLRVARTGDEAAAPEETSATDGEHPEPDTSRDVVHFRMPPRWYRYAVLSPGYLLTPFAVLATLFGFLNQIIDLDIVEDYVADQADTVQRLVDSGWATLLVVATGAVVLLAVAMPLFAVASYMINQWRFTLRRHGDALVTERGLFTRHSVTLEYRRIHGHELKDNPVQRLRSLVRLSAIVTGLGEAATRATLLPLGPRSEVEAVVARALRRYEGELTAHPAAARSRRLFRAVVPPLAAAAAAAALGWHWVAGTLLLVALLGVPLGLDRYRSLGHGYDGEQVSVRSGSLSRSQATVARSAVIGWRWQQSLFQRRAGLATLEVTVGAGSGSYGAVDADFAESVAFAHGVTPDMVAPFLAADPRPAEHGGTGDRAGARPRGDDPPGGP</sequence>
<evidence type="ECO:0000256" key="1">
    <source>
        <dbReference type="SAM" id="MobiDB-lite"/>
    </source>
</evidence>
<dbReference type="PIRSF" id="PIRSF026631">
    <property type="entry name" value="UCP026631"/>
    <property type="match status" value="1"/>
</dbReference>
<organism evidence="4 5">
    <name type="scientific">Thermobifida halotolerans</name>
    <dbReference type="NCBI Taxonomy" id="483545"/>
    <lineage>
        <taxon>Bacteria</taxon>
        <taxon>Bacillati</taxon>
        <taxon>Actinomycetota</taxon>
        <taxon>Actinomycetes</taxon>
        <taxon>Streptosporangiales</taxon>
        <taxon>Nocardiopsidaceae</taxon>
        <taxon>Thermobifida</taxon>
    </lineage>
</organism>
<feature type="compositionally biased region" description="Basic and acidic residues" evidence="1">
    <location>
        <begin position="19"/>
        <end position="32"/>
    </location>
</feature>
<feature type="domain" description="YdbS-like PH" evidence="3">
    <location>
        <begin position="98"/>
        <end position="179"/>
    </location>
</feature>
<name>A0AA97M0U6_9ACTN</name>
<feature type="region of interest" description="Disordered" evidence="1">
    <location>
        <begin position="190"/>
        <end position="215"/>
    </location>
</feature>
<keyword evidence="2" id="KW-0812">Transmembrane</keyword>
<dbReference type="Pfam" id="PF03703">
    <property type="entry name" value="bPH_2"/>
    <property type="match status" value="3"/>
</dbReference>
<feature type="domain" description="YdbS-like PH" evidence="3">
    <location>
        <begin position="459"/>
        <end position="520"/>
    </location>
</feature>
<feature type="transmembrane region" description="Helical" evidence="2">
    <location>
        <begin position="279"/>
        <end position="307"/>
    </location>
</feature>
<accession>A0AA97M0U6</accession>
<proteinExistence type="predicted"/>
<dbReference type="InterPro" id="IPR014529">
    <property type="entry name" value="UCP026631"/>
</dbReference>
<dbReference type="KEGG" id="thao:NI17_011935"/>
<feature type="compositionally biased region" description="Basic and acidic residues" evidence="1">
    <location>
        <begin position="544"/>
        <end position="568"/>
    </location>
</feature>
<feature type="transmembrane region" description="Helical" evidence="2">
    <location>
        <begin position="78"/>
        <end position="98"/>
    </location>
</feature>
<evidence type="ECO:0000313" key="5">
    <source>
        <dbReference type="Proteomes" id="UP000265719"/>
    </source>
</evidence>
<keyword evidence="5" id="KW-1185">Reference proteome</keyword>
<feature type="transmembrane region" description="Helical" evidence="2">
    <location>
        <begin position="419"/>
        <end position="445"/>
    </location>
</feature>
<protein>
    <submittedName>
        <fullName evidence="4">PH domain-containing protein</fullName>
    </submittedName>
</protein>
<feature type="compositionally biased region" description="Basic and acidic residues" evidence="1">
    <location>
        <begin position="205"/>
        <end position="215"/>
    </location>
</feature>
<keyword evidence="2" id="KW-1133">Transmembrane helix</keyword>
<feature type="region of interest" description="Disordered" evidence="1">
    <location>
        <begin position="538"/>
        <end position="568"/>
    </location>
</feature>
<reference evidence="4" key="1">
    <citation type="submission" date="2020-10" db="EMBL/GenBank/DDBJ databases">
        <title>De novo genome project of the cellulose decomposer Thermobifida halotolerans type strain.</title>
        <authorList>
            <person name="Nagy I."/>
            <person name="Horvath B."/>
            <person name="Kukolya J."/>
            <person name="Nagy I."/>
            <person name="Orsini M."/>
        </authorList>
    </citation>
    <scope>NUCLEOTIDE SEQUENCE</scope>
    <source>
        <strain evidence="4">DSM 44931</strain>
    </source>
</reference>
<feature type="region of interest" description="Disordered" evidence="1">
    <location>
        <begin position="1"/>
        <end position="42"/>
    </location>
</feature>
<evidence type="ECO:0000256" key="2">
    <source>
        <dbReference type="SAM" id="Phobius"/>
    </source>
</evidence>
<dbReference type="EMBL" id="CP063196">
    <property type="protein sequence ID" value="UOE21740.1"/>
    <property type="molecule type" value="Genomic_DNA"/>
</dbReference>
<keyword evidence="2" id="KW-0472">Membrane</keyword>
<feature type="domain" description="YdbS-like PH" evidence="3">
    <location>
        <begin position="311"/>
        <end position="386"/>
    </location>
</feature>